<evidence type="ECO:0000313" key="4">
    <source>
        <dbReference type="EMBL" id="NWZ74662.1"/>
    </source>
</evidence>
<dbReference type="GO" id="GO:0042613">
    <property type="term" value="C:MHC class II protein complex"/>
    <property type="evidence" value="ECO:0007669"/>
    <property type="project" value="InterPro"/>
</dbReference>
<comment type="caution">
    <text evidence="4">The sequence shown here is derived from an EMBL/GenBank/DDBJ whole genome shotgun (WGS) entry which is preliminary data.</text>
</comment>
<dbReference type="InterPro" id="IPR011162">
    <property type="entry name" value="MHC_I/II-like_Ag-recog"/>
</dbReference>
<reference evidence="4 5" key="1">
    <citation type="submission" date="2019-09" db="EMBL/GenBank/DDBJ databases">
        <title>Bird 10,000 Genomes (B10K) Project - Family phase.</title>
        <authorList>
            <person name="Zhang G."/>
        </authorList>
    </citation>
    <scope>NUCLEOTIDE SEQUENCE [LARGE SCALE GENOMIC DNA]</scope>
    <source>
        <strain evidence="4">OUT-0054</strain>
        <tissue evidence="4">Blood</tissue>
    </source>
</reference>
<dbReference type="SUPFAM" id="SSF54452">
    <property type="entry name" value="MHC antigen-recognition domain"/>
    <property type="match status" value="1"/>
</dbReference>
<dbReference type="Proteomes" id="UP000549775">
    <property type="component" value="Unassembled WGS sequence"/>
</dbReference>
<dbReference type="Pfam" id="PF00969">
    <property type="entry name" value="MHC_II_beta"/>
    <property type="match status" value="1"/>
</dbReference>
<dbReference type="InterPro" id="IPR014745">
    <property type="entry name" value="MHC_II_a/b_N"/>
</dbReference>
<evidence type="ECO:0000259" key="3">
    <source>
        <dbReference type="SMART" id="SM00921"/>
    </source>
</evidence>
<feature type="domain" description="MHC class II beta chain N-terminal" evidence="3">
    <location>
        <begin position="18"/>
        <end position="92"/>
    </location>
</feature>
<dbReference type="PANTHER" id="PTHR19944">
    <property type="entry name" value="MHC CLASS II-RELATED"/>
    <property type="match status" value="1"/>
</dbReference>
<keyword evidence="5" id="KW-1185">Reference proteome</keyword>
<keyword evidence="2" id="KW-0325">Glycoprotein</keyword>
<sequence length="98" mass="11598">PPDLCPAHSGVFQQMVKAECQFINGTEEVRFVGRRIYNREEFFNFDSDVGHFVGFTPFGEKEARKYNSNPDRLEYDRTAVDWFCRGWYKYVASFTLQH</sequence>
<evidence type="ECO:0000313" key="5">
    <source>
        <dbReference type="Proteomes" id="UP000549775"/>
    </source>
</evidence>
<dbReference type="Gene3D" id="3.10.320.10">
    <property type="entry name" value="Class II Histocompatibility Antigen, M Beta Chain, Chain B, domain 1"/>
    <property type="match status" value="1"/>
</dbReference>
<dbReference type="InterPro" id="IPR000353">
    <property type="entry name" value="MHC_II_b_N"/>
</dbReference>
<dbReference type="PANTHER" id="PTHR19944:SF99">
    <property type="entry name" value="HLA CLASS II HISTOCOMPATIBILITY ANTIGEN, DRB1 BETA CHAIN"/>
    <property type="match status" value="1"/>
</dbReference>
<organism evidence="4 5">
    <name type="scientific">Acrocephalus arundinaceus</name>
    <name type="common">Great reed-warbler</name>
    <dbReference type="NCBI Taxonomy" id="39621"/>
    <lineage>
        <taxon>Eukaryota</taxon>
        <taxon>Metazoa</taxon>
        <taxon>Chordata</taxon>
        <taxon>Craniata</taxon>
        <taxon>Vertebrata</taxon>
        <taxon>Euteleostomi</taxon>
        <taxon>Archelosauria</taxon>
        <taxon>Archosauria</taxon>
        <taxon>Dinosauria</taxon>
        <taxon>Saurischia</taxon>
        <taxon>Theropoda</taxon>
        <taxon>Coelurosauria</taxon>
        <taxon>Aves</taxon>
        <taxon>Neognathae</taxon>
        <taxon>Neoaves</taxon>
        <taxon>Telluraves</taxon>
        <taxon>Australaves</taxon>
        <taxon>Passeriformes</taxon>
        <taxon>Sylvioidea</taxon>
        <taxon>Sylviidae</taxon>
        <taxon>Acrocephalinae</taxon>
        <taxon>Acrocephalus</taxon>
    </lineage>
</organism>
<evidence type="ECO:0000256" key="1">
    <source>
        <dbReference type="ARBA" id="ARBA00023157"/>
    </source>
</evidence>
<dbReference type="EMBL" id="VZST01028491">
    <property type="protein sequence ID" value="NWZ74662.1"/>
    <property type="molecule type" value="Genomic_DNA"/>
</dbReference>
<accession>A0A7K7Q402</accession>
<keyword evidence="1" id="KW-1015">Disulfide bond</keyword>
<evidence type="ECO:0000256" key="2">
    <source>
        <dbReference type="ARBA" id="ARBA00023180"/>
    </source>
</evidence>
<dbReference type="GO" id="GO:0019882">
    <property type="term" value="P:antigen processing and presentation"/>
    <property type="evidence" value="ECO:0007669"/>
    <property type="project" value="InterPro"/>
</dbReference>
<feature type="non-terminal residue" evidence="4">
    <location>
        <position position="98"/>
    </location>
</feature>
<protein>
    <submittedName>
        <fullName evidence="4">HB2L protein</fullName>
    </submittedName>
</protein>
<dbReference type="AlphaFoldDB" id="A0A7K7Q402"/>
<proteinExistence type="predicted"/>
<dbReference type="SMART" id="SM00921">
    <property type="entry name" value="MHC_II_beta"/>
    <property type="match status" value="1"/>
</dbReference>
<dbReference type="InterPro" id="IPR050160">
    <property type="entry name" value="MHC/Immunoglobulin"/>
</dbReference>
<feature type="non-terminal residue" evidence="4">
    <location>
        <position position="1"/>
    </location>
</feature>
<name>A0A7K7Q402_ACRAR</name>
<dbReference type="OrthoDB" id="10043043at2759"/>
<dbReference type="GO" id="GO:0006955">
    <property type="term" value="P:immune response"/>
    <property type="evidence" value="ECO:0007669"/>
    <property type="project" value="InterPro"/>
</dbReference>
<gene>
    <name evidence="4" type="primary">Hb2l_4</name>
    <name evidence="4" type="ORF">ACRARU_R15473</name>
</gene>